<dbReference type="OrthoDB" id="43195at2"/>
<comment type="caution">
    <text evidence="5">The sequence shown here is derived from an EMBL/GenBank/DDBJ whole genome shotgun (WGS) entry which is preliminary data.</text>
</comment>
<dbReference type="GO" id="GO:0003700">
    <property type="term" value="F:DNA-binding transcription factor activity"/>
    <property type="evidence" value="ECO:0007669"/>
    <property type="project" value="TreeGrafter"/>
</dbReference>
<keyword evidence="2" id="KW-0238">DNA-binding</keyword>
<keyword evidence="1" id="KW-0805">Transcription regulation</keyword>
<dbReference type="PANTHER" id="PTHR30146:SF149">
    <property type="entry name" value="HTH-TYPE TRANSCRIPTIONAL REGULATOR EBGR"/>
    <property type="match status" value="1"/>
</dbReference>
<dbReference type="InterPro" id="IPR000843">
    <property type="entry name" value="HTH_LacI"/>
</dbReference>
<reference evidence="5 6" key="1">
    <citation type="submission" date="2017-05" db="EMBL/GenBank/DDBJ databases">
        <title>Butyricicoccus porcorum sp. nov. a butyrate-producing bacterium from the swine intestinal tract.</title>
        <authorList>
            <person name="Trachsel J."/>
            <person name="Humphrey S."/>
            <person name="Allen H.K."/>
        </authorList>
    </citation>
    <scope>NUCLEOTIDE SEQUENCE [LARGE SCALE GENOMIC DNA]</scope>
    <source>
        <strain evidence="5">BB10</strain>
    </source>
</reference>
<dbReference type="PANTHER" id="PTHR30146">
    <property type="entry name" value="LACI-RELATED TRANSCRIPTIONAL REPRESSOR"/>
    <property type="match status" value="1"/>
</dbReference>
<dbReference type="EMBL" id="NHOC01000003">
    <property type="protein sequence ID" value="OUM21224.1"/>
    <property type="molecule type" value="Genomic_DNA"/>
</dbReference>
<dbReference type="AlphaFoldDB" id="A0A252F639"/>
<dbReference type="PROSITE" id="PS50932">
    <property type="entry name" value="HTH_LACI_2"/>
    <property type="match status" value="1"/>
</dbReference>
<evidence type="ECO:0000256" key="2">
    <source>
        <dbReference type="ARBA" id="ARBA00023125"/>
    </source>
</evidence>
<evidence type="ECO:0000313" key="6">
    <source>
        <dbReference type="Proteomes" id="UP000194903"/>
    </source>
</evidence>
<dbReference type="SMART" id="SM00354">
    <property type="entry name" value="HTH_LACI"/>
    <property type="match status" value="1"/>
</dbReference>
<evidence type="ECO:0000259" key="4">
    <source>
        <dbReference type="PROSITE" id="PS50932"/>
    </source>
</evidence>
<name>A0A252F639_9FIRM</name>
<dbReference type="SUPFAM" id="SSF53822">
    <property type="entry name" value="Periplasmic binding protein-like I"/>
    <property type="match status" value="1"/>
</dbReference>
<evidence type="ECO:0000313" key="5">
    <source>
        <dbReference type="EMBL" id="OUM21224.1"/>
    </source>
</evidence>
<protein>
    <recommendedName>
        <fullName evidence="4">HTH lacI-type domain-containing protein</fullName>
    </recommendedName>
</protein>
<accession>A0A252F639</accession>
<gene>
    <name evidence="5" type="ORF">CBW42_04130</name>
</gene>
<dbReference type="InterPro" id="IPR046335">
    <property type="entry name" value="LacI/GalR-like_sensor"/>
</dbReference>
<feature type="domain" description="HTH lacI-type" evidence="4">
    <location>
        <begin position="3"/>
        <end position="59"/>
    </location>
</feature>
<keyword evidence="3" id="KW-0804">Transcription</keyword>
<evidence type="ECO:0000256" key="3">
    <source>
        <dbReference type="ARBA" id="ARBA00023163"/>
    </source>
</evidence>
<dbReference type="Gene3D" id="1.10.260.40">
    <property type="entry name" value="lambda repressor-like DNA-binding domains"/>
    <property type="match status" value="1"/>
</dbReference>
<dbReference type="Pfam" id="PF00356">
    <property type="entry name" value="LacI"/>
    <property type="match status" value="1"/>
</dbReference>
<dbReference type="InterPro" id="IPR010982">
    <property type="entry name" value="Lambda_DNA-bd_dom_sf"/>
</dbReference>
<proteinExistence type="predicted"/>
<dbReference type="SUPFAM" id="SSF47413">
    <property type="entry name" value="lambda repressor-like DNA-binding domains"/>
    <property type="match status" value="1"/>
</dbReference>
<sequence length="352" mass="39904">MAVTLKTLAEHTGFSIATISRVLNNDPTMTVSEETRRMIFDTAHKLGYTGGSGRRSQRIVTDTMVIGIAEMLSPAEQMTDPYFLYLKNFVEQTCFEQKLQNVTLREDADGYHALSPSGVDGIIAIGYFSDQQIASLQYLSSNITFLDSSPNELLYDSVVLNFELGIHQALDYLRSLGHARIGFLGPKRLGDEHRRIVLEPRRRYFEHYMREAGLYRSELVVEVPMRDQLAVEEEFFMRMRTWNPQTMPTAVVAVNEECAIGVIHALRRLQQQVPEDMSIVSFNDTVMSSVVEPALTSISPHLDYMAATAVRLVQQRASTPAHQPERRFPQKVVIPPTLTVRRSTAECREIME</sequence>
<dbReference type="Gene3D" id="3.40.50.2300">
    <property type="match status" value="2"/>
</dbReference>
<dbReference type="CDD" id="cd01392">
    <property type="entry name" value="HTH_LacI"/>
    <property type="match status" value="1"/>
</dbReference>
<dbReference type="Pfam" id="PF13377">
    <property type="entry name" value="Peripla_BP_3"/>
    <property type="match status" value="1"/>
</dbReference>
<organism evidence="5 6">
    <name type="scientific">Butyricicoccus porcorum</name>
    <dbReference type="NCBI Taxonomy" id="1945634"/>
    <lineage>
        <taxon>Bacteria</taxon>
        <taxon>Bacillati</taxon>
        <taxon>Bacillota</taxon>
        <taxon>Clostridia</taxon>
        <taxon>Eubacteriales</taxon>
        <taxon>Butyricicoccaceae</taxon>
        <taxon>Butyricicoccus</taxon>
    </lineage>
</organism>
<keyword evidence="6" id="KW-1185">Reference proteome</keyword>
<evidence type="ECO:0000256" key="1">
    <source>
        <dbReference type="ARBA" id="ARBA00023015"/>
    </source>
</evidence>
<dbReference type="RefSeq" id="WP_087018053.1">
    <property type="nucleotide sequence ID" value="NZ_NHOC01000003.1"/>
</dbReference>
<dbReference type="CDD" id="cd01544">
    <property type="entry name" value="PBP1_GalR"/>
    <property type="match status" value="1"/>
</dbReference>
<dbReference type="InterPro" id="IPR028082">
    <property type="entry name" value="Peripla_BP_I"/>
</dbReference>
<dbReference type="GO" id="GO:0000976">
    <property type="term" value="F:transcription cis-regulatory region binding"/>
    <property type="evidence" value="ECO:0007669"/>
    <property type="project" value="TreeGrafter"/>
</dbReference>
<dbReference type="Proteomes" id="UP000194903">
    <property type="component" value="Unassembled WGS sequence"/>
</dbReference>